<organism evidence="1 2">
    <name type="scientific">Photobacterium leiognathi lrivu.4.1</name>
    <dbReference type="NCBI Taxonomy" id="1248232"/>
    <lineage>
        <taxon>Bacteria</taxon>
        <taxon>Pseudomonadati</taxon>
        <taxon>Pseudomonadota</taxon>
        <taxon>Gammaproteobacteria</taxon>
        <taxon>Vibrionales</taxon>
        <taxon>Vibrionaceae</taxon>
        <taxon>Photobacterium</taxon>
    </lineage>
</organism>
<name>V5F4F7_PHOLE</name>
<protein>
    <submittedName>
        <fullName evidence="1">Uvs039 domain protein</fullName>
    </submittedName>
</protein>
<dbReference type="HOGENOM" id="CLU_3046401_0_0_6"/>
<dbReference type="Proteomes" id="UP000030675">
    <property type="component" value="Unassembled WGS sequence"/>
</dbReference>
<accession>V5F4F7</accession>
<proteinExistence type="predicted"/>
<dbReference type="InterPro" id="IPR012349">
    <property type="entry name" value="Split_barrel_FMN-bd"/>
</dbReference>
<dbReference type="SUPFAM" id="SSF50475">
    <property type="entry name" value="FMN-binding split barrel"/>
    <property type="match status" value="1"/>
</dbReference>
<gene>
    <name evidence="1" type="ORF">PLEI_4150</name>
</gene>
<dbReference type="Gene3D" id="2.30.110.10">
    <property type="entry name" value="Electron Transport, Fmn-binding Protein, Chain A"/>
    <property type="match status" value="1"/>
</dbReference>
<evidence type="ECO:0000313" key="2">
    <source>
        <dbReference type="Proteomes" id="UP000030675"/>
    </source>
</evidence>
<reference evidence="2" key="1">
    <citation type="submission" date="2012-12" db="EMBL/GenBank/DDBJ databases">
        <title>Genome Sequence of Photobacterium leiognathi lrivu.4.1.</title>
        <authorList>
            <person name="Urbanczyk H."/>
            <person name="Ogura Y."/>
            <person name="Hayashi T."/>
            <person name="Dunlap P.V."/>
        </authorList>
    </citation>
    <scope>NUCLEOTIDE SEQUENCE [LARGE SCALE GENOMIC DNA]</scope>
    <source>
        <strain evidence="2">lrivu.4.1</strain>
    </source>
</reference>
<evidence type="ECO:0000313" key="1">
    <source>
        <dbReference type="EMBL" id="GAD32475.1"/>
    </source>
</evidence>
<dbReference type="AlphaFoldDB" id="V5F4F7"/>
<dbReference type="EMBL" id="DF196823">
    <property type="protein sequence ID" value="GAD32475.1"/>
    <property type="molecule type" value="Genomic_DNA"/>
</dbReference>
<sequence length="54" mass="6300">MLSNTKRTEIKKSQKKAVFETAKLYQIIDESLIAHIAINQDDQPFVIPMLVWRV</sequence>